<sequence length="497" mass="50184">MKRIIIILLLAVVCHGDTFTSHLKPNADSSLDIGTTSLLWRKIYADSFTDNTALWENSSLSGFTSIEGTILTDGIFIVSGGVISVGTWQGSTIQVPFGGTSAVSFTDGGLLVGSGTSAITALAVASNGQIPIGDGVTDPTLATLTGSSSILVTNGAGSITLSAIAAGIDHGGLAGLADDDHLYLSLDAEGTNVTNGTFSLTTIGQFTITGNDGVGAGNDAPDVLVVVGGNGVGIQIGPPGKGSDLSFTAGNAGSVASGTTGFGGDISFLGGGNANSTGEGGDIFLTTRSGAAGTNYGDVILVKDGGRVGIGTETPSTALHVVGATTSSSGFIIDGNFKITKEGNFYVIDCDVIDGDGTGLILRGGLETFLSTNTDTTTITMGQAWVVGQSLTSADNIVTSYGTTDTDMQLSSDGTNGIIDVATALRIGNITTNYINFADDGELTLAGTARVLRSVDFEPDAVKKGGVGPTDSTEDGFPIHDYQAANDESVHIHWEIP</sequence>
<accession>A0A0F9HBP2</accession>
<organism evidence="1">
    <name type="scientific">marine sediment metagenome</name>
    <dbReference type="NCBI Taxonomy" id="412755"/>
    <lineage>
        <taxon>unclassified sequences</taxon>
        <taxon>metagenomes</taxon>
        <taxon>ecological metagenomes</taxon>
    </lineage>
</organism>
<gene>
    <name evidence="1" type="ORF">LCGC14_1803610</name>
</gene>
<name>A0A0F9HBP2_9ZZZZ</name>
<reference evidence="1" key="1">
    <citation type="journal article" date="2015" name="Nature">
        <title>Complex archaea that bridge the gap between prokaryotes and eukaryotes.</title>
        <authorList>
            <person name="Spang A."/>
            <person name="Saw J.H."/>
            <person name="Jorgensen S.L."/>
            <person name="Zaremba-Niedzwiedzka K."/>
            <person name="Martijn J."/>
            <person name="Lind A.E."/>
            <person name="van Eijk R."/>
            <person name="Schleper C."/>
            <person name="Guy L."/>
            <person name="Ettema T.J."/>
        </authorList>
    </citation>
    <scope>NUCLEOTIDE SEQUENCE</scope>
</reference>
<feature type="non-terminal residue" evidence="1">
    <location>
        <position position="497"/>
    </location>
</feature>
<comment type="caution">
    <text evidence="1">The sequence shown here is derived from an EMBL/GenBank/DDBJ whole genome shotgun (WGS) entry which is preliminary data.</text>
</comment>
<protein>
    <submittedName>
        <fullName evidence="1">Uncharacterized protein</fullName>
    </submittedName>
</protein>
<proteinExistence type="predicted"/>
<dbReference type="EMBL" id="LAZR01017414">
    <property type="protein sequence ID" value="KKM00522.1"/>
    <property type="molecule type" value="Genomic_DNA"/>
</dbReference>
<evidence type="ECO:0000313" key="1">
    <source>
        <dbReference type="EMBL" id="KKM00522.1"/>
    </source>
</evidence>
<dbReference type="AlphaFoldDB" id="A0A0F9HBP2"/>